<dbReference type="InterPro" id="IPR058922">
    <property type="entry name" value="WHD_DRP"/>
</dbReference>
<dbReference type="PRINTS" id="PR00364">
    <property type="entry name" value="DISEASERSIST"/>
</dbReference>
<dbReference type="CDD" id="cd14798">
    <property type="entry name" value="RX-CC_like"/>
    <property type="match status" value="1"/>
</dbReference>
<evidence type="ECO:0000256" key="4">
    <source>
        <dbReference type="ARBA" id="ARBA00022840"/>
    </source>
</evidence>
<dbReference type="Gene3D" id="1.10.10.10">
    <property type="entry name" value="Winged helix-like DNA-binding domain superfamily/Winged helix DNA-binding domain"/>
    <property type="match status" value="1"/>
</dbReference>
<evidence type="ECO:0000259" key="8">
    <source>
        <dbReference type="Pfam" id="PF23598"/>
    </source>
</evidence>
<dbReference type="GO" id="GO:0043531">
    <property type="term" value="F:ADP binding"/>
    <property type="evidence" value="ECO:0007669"/>
    <property type="project" value="InterPro"/>
</dbReference>
<dbReference type="GeneID" id="107938790"/>
<feature type="domain" description="Disease resistance R13L4/SHOC-2-like LRR" evidence="8">
    <location>
        <begin position="557"/>
        <end position="777"/>
    </location>
</feature>
<protein>
    <submittedName>
        <fullName evidence="10">Disease resistance protein RGA3</fullName>
    </submittedName>
</protein>
<keyword evidence="3" id="KW-0611">Plant defense</keyword>
<dbReference type="GO" id="GO:0005524">
    <property type="term" value="F:ATP binding"/>
    <property type="evidence" value="ECO:0007669"/>
    <property type="project" value="UniProtKB-KW"/>
</dbReference>
<dbReference type="GO" id="GO:0051707">
    <property type="term" value="P:response to other organism"/>
    <property type="evidence" value="ECO:0007669"/>
    <property type="project" value="UniProtKB-ARBA"/>
</dbReference>
<keyword evidence="9" id="KW-1185">Reference proteome</keyword>
<dbReference type="OrthoDB" id="2018467at2759"/>
<evidence type="ECO:0000256" key="3">
    <source>
        <dbReference type="ARBA" id="ARBA00022821"/>
    </source>
</evidence>
<dbReference type="KEGG" id="ghi:107938790"/>
<keyword evidence="2" id="KW-0547">Nucleotide-binding</keyword>
<sequence>MAETFLFDIAERVLEKLVHLSVDEVRLAFNVKTDLKKLEDTMISIKAVLLDAERQQHQNDKLRLCMWKLRDIFYDAEDLIDDFKCETLCKQDAINHLNTNSSKVRFLASCSTCLPLSFSLRMAHKIKAINRRLGELATEWNSFDLRQCSDNRHVFRRETISFVDSSDVIGRDEDKEKIINMLRKPSKDRNVPVIPIVGLGGLGKTTLAQLVYNDDRVITLFPLKIWICVSEEFDLSRLLKLIIQSVNEKVKCDDLPLNALQAHLTSLLKDKKFLLVLDDVWNENQAKWVQLRNLLRSKDGLSQNKIIVTTRSLKVASIMSSILPYEPKGLSLENCLTLFTKWAFNDGDERHYPNLIRIGQDIVKKCKGVPLAVRTLGSLLFQKTDESDWIYIRESEIWRLEQDENDILPVLKLSYNHLPSHLQRCLAFLSLYEKDEIYYSDKVIRLWMANGLLEHPKQNQEWEDVGKRYLNELLLRCLIQKERDFGLYFTFKMHDLVHDLVLDVSQKECKTVNSKTKTVDENVRHLLLCDEKSVEVLRVLEKLEKVQTVIVQTSSLRSKIFDKSLINLCVSNFKYLRALALRSPLRALPNSIGTLKHLRDLDLANCMGIQKLPSSFYKLRSLQSLNLAGSGLKQLPDSVQRLIELRHLVITIEAKHLKEIRAGCWTSLQYLELHACMELECLPEGMQYLKSLRTLVLIFCHKLVSLPRSLKFLTKLEHLQIVSCHQMNLKMEPQEEEDKDLQLSLKTLSLVNLPALTDLPRWLLQGSSSTLQQLQIMFCENLSVLPAWLLNLTSLHELEIVGCRNLSALPEGIDRLTNLRELTIDGCPQLSKRYREMGVKIGTKLLTSKTLSLSIRIEECGKILISYKSGAELGLEIFDV</sequence>
<dbReference type="InterPro" id="IPR032675">
    <property type="entry name" value="LRR_dom_sf"/>
</dbReference>
<dbReference type="Pfam" id="PF00931">
    <property type="entry name" value="NB-ARC"/>
    <property type="match status" value="1"/>
</dbReference>
<dbReference type="InterPro" id="IPR041118">
    <property type="entry name" value="Rx_N"/>
</dbReference>
<evidence type="ECO:0000259" key="7">
    <source>
        <dbReference type="Pfam" id="PF23559"/>
    </source>
</evidence>
<feature type="domain" description="NB-ARC" evidence="5">
    <location>
        <begin position="172"/>
        <end position="346"/>
    </location>
</feature>
<dbReference type="SUPFAM" id="SSF52540">
    <property type="entry name" value="P-loop containing nucleoside triphosphate hydrolases"/>
    <property type="match status" value="1"/>
</dbReference>
<evidence type="ECO:0000313" key="9">
    <source>
        <dbReference type="Proteomes" id="UP000818029"/>
    </source>
</evidence>
<reference evidence="9" key="1">
    <citation type="journal article" date="2020" name="Nat. Genet.">
        <title>Genomic diversifications of five Gossypium allopolyploid species and their impact on cotton improvement.</title>
        <authorList>
            <person name="Chen Z.J."/>
            <person name="Sreedasyam A."/>
            <person name="Ando A."/>
            <person name="Song Q."/>
            <person name="De Santiago L.M."/>
            <person name="Hulse-Kemp A.M."/>
            <person name="Ding M."/>
            <person name="Ye W."/>
            <person name="Kirkbride R.C."/>
            <person name="Jenkins J."/>
            <person name="Plott C."/>
            <person name="Lovell J."/>
            <person name="Lin Y.M."/>
            <person name="Vaughn R."/>
            <person name="Liu B."/>
            <person name="Simpson S."/>
            <person name="Scheffler B.E."/>
            <person name="Wen L."/>
            <person name="Saski C.A."/>
            <person name="Grover C.E."/>
            <person name="Hu G."/>
            <person name="Conover J.L."/>
            <person name="Carlson J.W."/>
            <person name="Shu S."/>
            <person name="Boston L.B."/>
            <person name="Williams M."/>
            <person name="Peterson D.G."/>
            <person name="McGee K."/>
            <person name="Jones D.C."/>
            <person name="Wendel J.F."/>
            <person name="Stelly D.M."/>
            <person name="Grimwood J."/>
            <person name="Schmutz J."/>
        </authorList>
    </citation>
    <scope>NUCLEOTIDE SEQUENCE [LARGE SCALE GENOMIC DNA]</scope>
    <source>
        <strain evidence="9">cv. TM-1</strain>
    </source>
</reference>
<name>A0A1U8ML13_GOSHI</name>
<accession>A0A1U8ML13</accession>
<dbReference type="InterPro" id="IPR055414">
    <property type="entry name" value="LRR_R13L4/SHOC2-like"/>
</dbReference>
<dbReference type="InterPro" id="IPR036388">
    <property type="entry name" value="WH-like_DNA-bd_sf"/>
</dbReference>
<dbReference type="Gene3D" id="3.80.10.10">
    <property type="entry name" value="Ribonuclease Inhibitor"/>
    <property type="match status" value="2"/>
</dbReference>
<evidence type="ECO:0000259" key="5">
    <source>
        <dbReference type="Pfam" id="PF00931"/>
    </source>
</evidence>
<organism evidence="9 10">
    <name type="scientific">Gossypium hirsutum</name>
    <name type="common">Upland cotton</name>
    <name type="synonym">Gossypium mexicanum</name>
    <dbReference type="NCBI Taxonomy" id="3635"/>
    <lineage>
        <taxon>Eukaryota</taxon>
        <taxon>Viridiplantae</taxon>
        <taxon>Streptophyta</taxon>
        <taxon>Embryophyta</taxon>
        <taxon>Tracheophyta</taxon>
        <taxon>Spermatophyta</taxon>
        <taxon>Magnoliopsida</taxon>
        <taxon>eudicotyledons</taxon>
        <taxon>Gunneridae</taxon>
        <taxon>Pentapetalae</taxon>
        <taxon>rosids</taxon>
        <taxon>malvids</taxon>
        <taxon>Malvales</taxon>
        <taxon>Malvaceae</taxon>
        <taxon>Malvoideae</taxon>
        <taxon>Gossypium</taxon>
    </lineage>
</organism>
<dbReference type="PaxDb" id="3635-A0A1U8ML13"/>
<dbReference type="SMR" id="A0A1U8ML13"/>
<evidence type="ECO:0000256" key="1">
    <source>
        <dbReference type="ARBA" id="ARBA00022737"/>
    </source>
</evidence>
<dbReference type="Pfam" id="PF23559">
    <property type="entry name" value="WHD_DRP"/>
    <property type="match status" value="1"/>
</dbReference>
<dbReference type="Pfam" id="PF18052">
    <property type="entry name" value="Rx_N"/>
    <property type="match status" value="1"/>
</dbReference>
<feature type="domain" description="Disease resistance N-terminal" evidence="6">
    <location>
        <begin position="11"/>
        <end position="98"/>
    </location>
</feature>
<dbReference type="GO" id="GO:0006952">
    <property type="term" value="P:defense response"/>
    <property type="evidence" value="ECO:0007669"/>
    <property type="project" value="UniProtKB-KW"/>
</dbReference>
<dbReference type="Gene3D" id="1.10.8.430">
    <property type="entry name" value="Helical domain of apoptotic protease-activating factors"/>
    <property type="match status" value="1"/>
</dbReference>
<dbReference type="InterPro" id="IPR002182">
    <property type="entry name" value="NB-ARC"/>
</dbReference>
<dbReference type="Gene3D" id="3.40.50.300">
    <property type="entry name" value="P-loop containing nucleotide triphosphate hydrolases"/>
    <property type="match status" value="1"/>
</dbReference>
<dbReference type="RefSeq" id="XP_016727517.1">
    <property type="nucleotide sequence ID" value="XM_016872028.2"/>
</dbReference>
<keyword evidence="1" id="KW-0677">Repeat</keyword>
<dbReference type="SUPFAM" id="SSF52058">
    <property type="entry name" value="L domain-like"/>
    <property type="match status" value="1"/>
</dbReference>
<dbReference type="PANTHER" id="PTHR36766:SF67">
    <property type="entry name" value="DISEASE RESISTANCE PROTEIN RGA3"/>
    <property type="match status" value="1"/>
</dbReference>
<dbReference type="InterPro" id="IPR042197">
    <property type="entry name" value="Apaf_helical"/>
</dbReference>
<dbReference type="Proteomes" id="UP000818029">
    <property type="component" value="Chromosome A13"/>
</dbReference>
<keyword evidence="4" id="KW-0067">ATP-binding</keyword>
<evidence type="ECO:0000256" key="2">
    <source>
        <dbReference type="ARBA" id="ARBA00022741"/>
    </source>
</evidence>
<dbReference type="InterPro" id="IPR027417">
    <property type="entry name" value="P-loop_NTPase"/>
</dbReference>
<dbReference type="Pfam" id="PF23598">
    <property type="entry name" value="LRR_14"/>
    <property type="match status" value="1"/>
</dbReference>
<dbReference type="FunFam" id="3.40.50.300:FF:001091">
    <property type="entry name" value="Probable disease resistance protein At1g61300"/>
    <property type="match status" value="1"/>
</dbReference>
<reference evidence="10" key="2">
    <citation type="submission" date="2025-08" db="UniProtKB">
        <authorList>
            <consortium name="RefSeq"/>
        </authorList>
    </citation>
    <scope>IDENTIFICATION</scope>
</reference>
<dbReference type="PANTHER" id="PTHR36766">
    <property type="entry name" value="PLANT BROAD-SPECTRUM MILDEW RESISTANCE PROTEIN RPW8"/>
    <property type="match status" value="1"/>
</dbReference>
<evidence type="ECO:0000313" key="10">
    <source>
        <dbReference type="RefSeq" id="XP_016727517.1"/>
    </source>
</evidence>
<gene>
    <name evidence="10" type="primary">LOC107938790</name>
</gene>
<dbReference type="AlphaFoldDB" id="A0A1U8ML13"/>
<evidence type="ECO:0000259" key="6">
    <source>
        <dbReference type="Pfam" id="PF18052"/>
    </source>
</evidence>
<feature type="domain" description="Disease resistance protein winged helix" evidence="7">
    <location>
        <begin position="431"/>
        <end position="501"/>
    </location>
</feature>
<proteinExistence type="predicted"/>
<dbReference type="InterPro" id="IPR038005">
    <property type="entry name" value="RX-like_CC"/>
</dbReference>
<dbReference type="Gene3D" id="1.20.5.4130">
    <property type="match status" value="1"/>
</dbReference>